<gene>
    <name evidence="4" type="ORF">J2Z30_002154</name>
    <name evidence="3" type="ORF">SIRAN2532</name>
</gene>
<feature type="domain" description="PucR C-terminal helix-turn-helix" evidence="1">
    <location>
        <begin position="323"/>
        <end position="380"/>
    </location>
</feature>
<evidence type="ECO:0000259" key="2">
    <source>
        <dbReference type="Pfam" id="PF14361"/>
    </source>
</evidence>
<dbReference type="RefSeq" id="WP_078956561.1">
    <property type="nucleotide sequence ID" value="NZ_BAABDR010000049.1"/>
</dbReference>
<dbReference type="InterPro" id="IPR025736">
    <property type="entry name" value="PucR_C-HTH_dom"/>
</dbReference>
<evidence type="ECO:0000313" key="3">
    <source>
        <dbReference type="EMBL" id="CDR05587.1"/>
    </source>
</evidence>
<proteinExistence type="predicted"/>
<name>A0A060ZRD7_9ACTN</name>
<feature type="domain" description="RsbT co-antagonist protein RsbRD N-terminal" evidence="2">
    <location>
        <begin position="29"/>
        <end position="159"/>
    </location>
</feature>
<evidence type="ECO:0000313" key="5">
    <source>
        <dbReference type="Proteomes" id="UP000756710"/>
    </source>
</evidence>
<reference evidence="4 5" key="2">
    <citation type="submission" date="2021-03" db="EMBL/GenBank/DDBJ databases">
        <title>Genomic Encyclopedia of Type Strains, Phase IV (KMG-IV): sequencing the most valuable type-strain genomes for metagenomic binning, comparative biology and taxonomic classification.</title>
        <authorList>
            <person name="Goeker M."/>
        </authorList>
    </citation>
    <scope>NUCLEOTIDE SEQUENCE [LARGE SCALE GENOMIC DNA]</scope>
    <source>
        <strain evidence="4 5">DSM 41954</strain>
    </source>
</reference>
<evidence type="ECO:0000313" key="4">
    <source>
        <dbReference type="EMBL" id="MBP2061146.1"/>
    </source>
</evidence>
<dbReference type="EMBL" id="JAGGLR010000005">
    <property type="protein sequence ID" value="MBP2061146.1"/>
    <property type="molecule type" value="Genomic_DNA"/>
</dbReference>
<dbReference type="Pfam" id="PF13556">
    <property type="entry name" value="HTH_30"/>
    <property type="match status" value="1"/>
</dbReference>
<organism evidence="3">
    <name type="scientific">Streptomyces iranensis</name>
    <dbReference type="NCBI Taxonomy" id="576784"/>
    <lineage>
        <taxon>Bacteria</taxon>
        <taxon>Bacillati</taxon>
        <taxon>Actinomycetota</taxon>
        <taxon>Actinomycetes</taxon>
        <taxon>Kitasatosporales</taxon>
        <taxon>Streptomycetaceae</taxon>
        <taxon>Streptomyces</taxon>
        <taxon>Streptomyces violaceusniger group</taxon>
    </lineage>
</organism>
<dbReference type="PANTHER" id="PTHR33744">
    <property type="entry name" value="CARBOHYDRATE DIACID REGULATOR"/>
    <property type="match status" value="1"/>
</dbReference>
<dbReference type="Proteomes" id="UP000756710">
    <property type="component" value="Unassembled WGS sequence"/>
</dbReference>
<dbReference type="AlphaFoldDB" id="A0A060ZRD7"/>
<dbReference type="InterPro" id="IPR051448">
    <property type="entry name" value="CdaR-like_regulators"/>
</dbReference>
<accession>A0A060ZRD7</accession>
<dbReference type="Gene3D" id="1.10.10.2840">
    <property type="entry name" value="PucR C-terminal helix-turn-helix domain"/>
    <property type="match status" value="1"/>
</dbReference>
<dbReference type="GeneID" id="32473374"/>
<dbReference type="EMBL" id="LK022848">
    <property type="protein sequence ID" value="CDR05587.1"/>
    <property type="molecule type" value="Genomic_DNA"/>
</dbReference>
<dbReference type="InterPro" id="IPR042070">
    <property type="entry name" value="PucR_C-HTH_sf"/>
</dbReference>
<dbReference type="Pfam" id="PF14361">
    <property type="entry name" value="RsbRD_N"/>
    <property type="match status" value="1"/>
</dbReference>
<dbReference type="PANTHER" id="PTHR33744:SF1">
    <property type="entry name" value="DNA-BINDING TRANSCRIPTIONAL ACTIVATOR ADER"/>
    <property type="match status" value="1"/>
</dbReference>
<dbReference type="HOGENOM" id="CLU_041278_2_0_11"/>
<dbReference type="InterPro" id="IPR025751">
    <property type="entry name" value="RsbRD_N_dom"/>
</dbReference>
<sequence>MHTQSAEVPPPPELRELVGWCLGNMETLAQGYLDQLRAIEGYTHVDIPEDDLHDTTTEALELILRKVAGLPVSTHLETVSESIGRRRAVQGVPLEVLLQAVRMVFRLLWTTLRGQADTAQRNALNDSAVRLWEAIEYHTVRVHAGYLNEVSQMARNRETHIAVMLSGFLDRERPGPALTMQLSHTLGLPGESPYLVMAAPLTAMSDVRHRIANAGSRAQVHARADSAVILVPNPRPQRLLPHWAEGLPVTIAPVAPRLADVPGAWRLAHDLFVTAAPRGPLPLTLSEGWPALVAASLPELTAAIRSDALGGMGVLSETGRGQLFQTVETYLRSGSLSGTAEALVCHRNTVLKRLSRFKDLTGLDPATPWDAATVRIALAAPDGYQDQGEAGE</sequence>
<reference evidence="3" key="1">
    <citation type="submission" date="2014-05" db="EMBL/GenBank/DDBJ databases">
        <authorList>
            <person name="Horn Fabian"/>
        </authorList>
    </citation>
    <scope>NUCLEOTIDE SEQUENCE</scope>
</reference>
<keyword evidence="5" id="KW-1185">Reference proteome</keyword>
<protein>
    <submittedName>
        <fullName evidence="3">Uncharacterized protein</fullName>
    </submittedName>
</protein>
<evidence type="ECO:0000259" key="1">
    <source>
        <dbReference type="Pfam" id="PF13556"/>
    </source>
</evidence>